<name>I3SVD6_MEDTR</name>
<keyword evidence="1" id="KW-1133">Transmembrane helix</keyword>
<dbReference type="EMBL" id="BT144434">
    <property type="protein sequence ID" value="AFK44228.1"/>
    <property type="molecule type" value="mRNA"/>
</dbReference>
<keyword evidence="1" id="KW-0472">Membrane</keyword>
<dbReference type="AlphaFoldDB" id="I3SVD6"/>
<evidence type="ECO:0008006" key="3">
    <source>
        <dbReference type="Google" id="ProtNLM"/>
    </source>
</evidence>
<reference evidence="2" key="1">
    <citation type="submission" date="2012-05" db="EMBL/GenBank/DDBJ databases">
        <authorList>
            <person name="Krishnakumar V."/>
            <person name="Cheung F."/>
            <person name="Xiao Y."/>
            <person name="Chan A."/>
            <person name="Moskal W.A."/>
            <person name="Town C.D."/>
        </authorList>
    </citation>
    <scope>NUCLEOTIDE SEQUENCE</scope>
</reference>
<keyword evidence="1" id="KW-0812">Transmembrane</keyword>
<feature type="transmembrane region" description="Helical" evidence="1">
    <location>
        <begin position="6"/>
        <end position="25"/>
    </location>
</feature>
<protein>
    <recommendedName>
        <fullName evidence="3">Transmembrane protein</fullName>
    </recommendedName>
</protein>
<accession>I3SVD6</accession>
<organism evidence="2">
    <name type="scientific">Medicago truncatula</name>
    <name type="common">Barrel medic</name>
    <name type="synonym">Medicago tribuloides</name>
    <dbReference type="NCBI Taxonomy" id="3880"/>
    <lineage>
        <taxon>Eukaryota</taxon>
        <taxon>Viridiplantae</taxon>
        <taxon>Streptophyta</taxon>
        <taxon>Embryophyta</taxon>
        <taxon>Tracheophyta</taxon>
        <taxon>Spermatophyta</taxon>
        <taxon>Magnoliopsida</taxon>
        <taxon>eudicotyledons</taxon>
        <taxon>Gunneridae</taxon>
        <taxon>Pentapetalae</taxon>
        <taxon>rosids</taxon>
        <taxon>fabids</taxon>
        <taxon>Fabales</taxon>
        <taxon>Fabaceae</taxon>
        <taxon>Papilionoideae</taxon>
        <taxon>50 kb inversion clade</taxon>
        <taxon>NPAAA clade</taxon>
        <taxon>Hologalegina</taxon>
        <taxon>IRL clade</taxon>
        <taxon>Trifolieae</taxon>
        <taxon>Medicago</taxon>
    </lineage>
</organism>
<sequence length="139" mass="15945">MATTIIIISITLSLLNFFSLLSLFLPQNSSNLFLSLSISTFHLSPFSIAPTKIPKLSLPIKCLPSIEVNKETILYVFLFLEALKRQVCPCNINQLRRIIPSEQIKPMKMKKKYLKMKMNNGWTGRSRRRWPCGGDDFLP</sequence>
<evidence type="ECO:0000313" key="2">
    <source>
        <dbReference type="EMBL" id="AFK44228.1"/>
    </source>
</evidence>
<evidence type="ECO:0000256" key="1">
    <source>
        <dbReference type="SAM" id="Phobius"/>
    </source>
</evidence>
<proteinExistence type="evidence at transcript level"/>